<sequence length="208" mass="24103">MIIVYLKDNTTISGNKTKAPFNAIIGYASTNVEAYSNGNDIFISFQYNYLYGVFMGMKWQCVEYARRWVFKRKGCVFDSIDQAADMWTQLDNVQRVIDKKYFPLKKYPNGSPDPPKNESLLIYKRSGVDMLSGHVSVIVDVLPGFIQVAEENYDPYYWSGNYSRQIPYVFINESYYIEDDYPIFGWMSIEDNNQTKPLDQATINAIIN</sequence>
<keyword evidence="6" id="KW-1185">Reference proteome</keyword>
<dbReference type="Proteomes" id="UP000681722">
    <property type="component" value="Unassembled WGS sequence"/>
</dbReference>
<dbReference type="Gene3D" id="3.90.1720.10">
    <property type="entry name" value="endopeptidase domain like (from Nostoc punctiforme)"/>
    <property type="match status" value="1"/>
</dbReference>
<reference evidence="3" key="1">
    <citation type="submission" date="2021-02" db="EMBL/GenBank/DDBJ databases">
        <authorList>
            <person name="Nowell W R."/>
        </authorList>
    </citation>
    <scope>NUCLEOTIDE SEQUENCE</scope>
</reference>
<feature type="domain" description="Peptidase C51" evidence="1">
    <location>
        <begin position="36"/>
        <end position="178"/>
    </location>
</feature>
<dbReference type="PANTHER" id="PTHR30094">
    <property type="entry name" value="BIFUNCTIONAL GLUTATHIONYLSPERMIDINE SYNTHETASE/AMIDASE-RELATED"/>
    <property type="match status" value="1"/>
</dbReference>
<dbReference type="PROSITE" id="PS50911">
    <property type="entry name" value="CHAP"/>
    <property type="match status" value="1"/>
</dbReference>
<organism evidence="3 6">
    <name type="scientific">Didymodactylos carnosus</name>
    <dbReference type="NCBI Taxonomy" id="1234261"/>
    <lineage>
        <taxon>Eukaryota</taxon>
        <taxon>Metazoa</taxon>
        <taxon>Spiralia</taxon>
        <taxon>Gnathifera</taxon>
        <taxon>Rotifera</taxon>
        <taxon>Eurotatoria</taxon>
        <taxon>Bdelloidea</taxon>
        <taxon>Philodinida</taxon>
        <taxon>Philodinidae</taxon>
        <taxon>Didymodactylos</taxon>
    </lineage>
</organism>
<gene>
    <name evidence="3" type="ORF">GPM918_LOCUS4467</name>
    <name evidence="2" type="ORF">OVA965_LOCUS4301</name>
    <name evidence="5" type="ORF">SRO942_LOCUS4468</name>
    <name evidence="4" type="ORF">TMI583_LOCUS4299</name>
</gene>
<dbReference type="OrthoDB" id="299748at2759"/>
<dbReference type="GO" id="GO:0016874">
    <property type="term" value="F:ligase activity"/>
    <property type="evidence" value="ECO:0007669"/>
    <property type="project" value="TreeGrafter"/>
</dbReference>
<dbReference type="EMBL" id="CAJOBC010000601">
    <property type="protein sequence ID" value="CAF3605792.1"/>
    <property type="molecule type" value="Genomic_DNA"/>
</dbReference>
<dbReference type="EMBL" id="CAJNOK010001112">
    <property type="protein sequence ID" value="CAF0794273.1"/>
    <property type="molecule type" value="Genomic_DNA"/>
</dbReference>
<evidence type="ECO:0000313" key="3">
    <source>
        <dbReference type="EMBL" id="CAF0819444.1"/>
    </source>
</evidence>
<dbReference type="AlphaFoldDB" id="A0A813TU98"/>
<name>A0A813TU98_9BILA</name>
<dbReference type="SUPFAM" id="SSF54001">
    <property type="entry name" value="Cysteine proteinases"/>
    <property type="match status" value="1"/>
</dbReference>
<dbReference type="InterPro" id="IPR038765">
    <property type="entry name" value="Papain-like_cys_pep_sf"/>
</dbReference>
<dbReference type="InterPro" id="IPR051705">
    <property type="entry name" value="Gsp_Synthetase/Amidase"/>
</dbReference>
<dbReference type="Proteomes" id="UP000682733">
    <property type="component" value="Unassembled WGS sequence"/>
</dbReference>
<dbReference type="EMBL" id="CAJNOQ010000601">
    <property type="protein sequence ID" value="CAF0819444.1"/>
    <property type="molecule type" value="Genomic_DNA"/>
</dbReference>
<evidence type="ECO:0000313" key="2">
    <source>
        <dbReference type="EMBL" id="CAF0794273.1"/>
    </source>
</evidence>
<evidence type="ECO:0000313" key="6">
    <source>
        <dbReference type="Proteomes" id="UP000663829"/>
    </source>
</evidence>
<evidence type="ECO:0000313" key="5">
    <source>
        <dbReference type="EMBL" id="CAF3605792.1"/>
    </source>
</evidence>
<protein>
    <recommendedName>
        <fullName evidence="1">Peptidase C51 domain-containing protein</fullName>
    </recommendedName>
</protein>
<proteinExistence type="predicted"/>
<comment type="caution">
    <text evidence="3">The sequence shown here is derived from an EMBL/GenBank/DDBJ whole genome shotgun (WGS) entry which is preliminary data.</text>
</comment>
<evidence type="ECO:0000313" key="4">
    <source>
        <dbReference type="EMBL" id="CAF3577140.1"/>
    </source>
</evidence>
<dbReference type="Pfam" id="PF05257">
    <property type="entry name" value="CHAP"/>
    <property type="match status" value="1"/>
</dbReference>
<dbReference type="EMBL" id="CAJOBA010001112">
    <property type="protein sequence ID" value="CAF3577140.1"/>
    <property type="molecule type" value="Genomic_DNA"/>
</dbReference>
<dbReference type="Proteomes" id="UP000677228">
    <property type="component" value="Unassembled WGS sequence"/>
</dbReference>
<dbReference type="Proteomes" id="UP000663829">
    <property type="component" value="Unassembled WGS sequence"/>
</dbReference>
<dbReference type="InterPro" id="IPR007921">
    <property type="entry name" value="CHAP_dom"/>
</dbReference>
<accession>A0A813TU98</accession>
<evidence type="ECO:0000259" key="1">
    <source>
        <dbReference type="PROSITE" id="PS50911"/>
    </source>
</evidence>
<dbReference type="PANTHER" id="PTHR30094:SF0">
    <property type="entry name" value="BIFUNCTIONAL GLUTATHIONYLSPERMIDINE SYNTHETASE_AMIDASE-RELATED"/>
    <property type="match status" value="1"/>
</dbReference>